<feature type="region of interest" description="Disordered" evidence="1">
    <location>
        <begin position="33"/>
        <end position="54"/>
    </location>
</feature>
<name>A0ABQ9W9S4_SAGOE</name>
<evidence type="ECO:0000313" key="3">
    <source>
        <dbReference type="Proteomes" id="UP001266305"/>
    </source>
</evidence>
<accession>A0ABQ9W9S4</accession>
<evidence type="ECO:0000256" key="1">
    <source>
        <dbReference type="SAM" id="MobiDB-lite"/>
    </source>
</evidence>
<dbReference type="Proteomes" id="UP001266305">
    <property type="component" value="Unassembled WGS sequence"/>
</dbReference>
<feature type="non-terminal residue" evidence="2">
    <location>
        <position position="54"/>
    </location>
</feature>
<comment type="caution">
    <text evidence="2">The sequence shown here is derived from an EMBL/GenBank/DDBJ whole genome shotgun (WGS) entry which is preliminary data.</text>
</comment>
<dbReference type="EMBL" id="JASSZA010000002">
    <property type="protein sequence ID" value="KAK2117548.1"/>
    <property type="molecule type" value="Genomic_DNA"/>
</dbReference>
<gene>
    <name evidence="2" type="ORF">P7K49_004434</name>
</gene>
<reference evidence="2 3" key="1">
    <citation type="submission" date="2023-05" db="EMBL/GenBank/DDBJ databases">
        <title>B98-5 Cell Line De Novo Hybrid Assembly: An Optical Mapping Approach.</title>
        <authorList>
            <person name="Kananen K."/>
            <person name="Auerbach J.A."/>
            <person name="Kautto E."/>
            <person name="Blachly J.S."/>
        </authorList>
    </citation>
    <scope>NUCLEOTIDE SEQUENCE [LARGE SCALE GENOMIC DNA]</scope>
    <source>
        <strain evidence="2">B95-8</strain>
        <tissue evidence="2">Cell line</tissue>
    </source>
</reference>
<organism evidence="2 3">
    <name type="scientific">Saguinus oedipus</name>
    <name type="common">Cotton-top tamarin</name>
    <name type="synonym">Oedipomidas oedipus</name>
    <dbReference type="NCBI Taxonomy" id="9490"/>
    <lineage>
        <taxon>Eukaryota</taxon>
        <taxon>Metazoa</taxon>
        <taxon>Chordata</taxon>
        <taxon>Craniata</taxon>
        <taxon>Vertebrata</taxon>
        <taxon>Euteleostomi</taxon>
        <taxon>Mammalia</taxon>
        <taxon>Eutheria</taxon>
        <taxon>Euarchontoglires</taxon>
        <taxon>Primates</taxon>
        <taxon>Haplorrhini</taxon>
        <taxon>Platyrrhini</taxon>
        <taxon>Cebidae</taxon>
        <taxon>Callitrichinae</taxon>
        <taxon>Saguinus</taxon>
    </lineage>
</organism>
<proteinExistence type="predicted"/>
<protein>
    <submittedName>
        <fullName evidence="2">Uncharacterized protein</fullName>
    </submittedName>
</protein>
<feature type="compositionally biased region" description="Basic and acidic residues" evidence="1">
    <location>
        <begin position="33"/>
        <end position="47"/>
    </location>
</feature>
<feature type="non-terminal residue" evidence="2">
    <location>
        <position position="1"/>
    </location>
</feature>
<evidence type="ECO:0000313" key="2">
    <source>
        <dbReference type="EMBL" id="KAK2117548.1"/>
    </source>
</evidence>
<sequence length="54" mass="6711">LIRMCYLVNLEYTSVNEEENLKTRYHCNAIRDRERQEQKTSKQEKELSYSVWRK</sequence>
<keyword evidence="3" id="KW-1185">Reference proteome</keyword>